<evidence type="ECO:0000256" key="1">
    <source>
        <dbReference type="SAM" id="MobiDB-lite"/>
    </source>
</evidence>
<feature type="compositionally biased region" description="Low complexity" evidence="1">
    <location>
        <begin position="16"/>
        <end position="38"/>
    </location>
</feature>
<name>A0AAI8YLP2_9PEZI</name>
<gene>
    <name evidence="2" type="ORF">KHLLAP_LOCUS9772</name>
</gene>
<sequence>MSTPINPPPSRPPTARPVSTRPPTARPVSTRPPTAFAPAPTPMTTPAPLPLPPPRQILGKTQLENALEEYMHPLSGQRPEGIMQYLANLFGPPPAPRSAAFVQYMDRKMALWRPFVRFVAERQMQDASEVPKLVAIIDLLVFHGVVDAKFVTQCLLEAYHIYIERHDRICVNRLYGFGLILQSHPRGLMHQVEFPGLMGEPMGIRVVPVAM</sequence>
<feature type="compositionally biased region" description="Pro residues" evidence="1">
    <location>
        <begin position="1"/>
        <end position="15"/>
    </location>
</feature>
<keyword evidence="3" id="KW-1185">Reference proteome</keyword>
<reference evidence="2" key="1">
    <citation type="submission" date="2023-10" db="EMBL/GenBank/DDBJ databases">
        <authorList>
            <person name="Hackl T."/>
        </authorList>
    </citation>
    <scope>NUCLEOTIDE SEQUENCE</scope>
</reference>
<protein>
    <submittedName>
        <fullName evidence="2">Uu.00g143300.m01.CDS01</fullName>
    </submittedName>
</protein>
<proteinExistence type="predicted"/>
<accession>A0AAI8YLP2</accession>
<feature type="compositionally biased region" description="Pro residues" evidence="1">
    <location>
        <begin position="39"/>
        <end position="55"/>
    </location>
</feature>
<organism evidence="2 3">
    <name type="scientific">Anthostomella pinea</name>
    <dbReference type="NCBI Taxonomy" id="933095"/>
    <lineage>
        <taxon>Eukaryota</taxon>
        <taxon>Fungi</taxon>
        <taxon>Dikarya</taxon>
        <taxon>Ascomycota</taxon>
        <taxon>Pezizomycotina</taxon>
        <taxon>Sordariomycetes</taxon>
        <taxon>Xylariomycetidae</taxon>
        <taxon>Xylariales</taxon>
        <taxon>Xylariaceae</taxon>
        <taxon>Anthostomella</taxon>
    </lineage>
</organism>
<dbReference type="EMBL" id="CAUWAG010000012">
    <property type="protein sequence ID" value="CAJ2509304.1"/>
    <property type="molecule type" value="Genomic_DNA"/>
</dbReference>
<dbReference type="Proteomes" id="UP001295740">
    <property type="component" value="Unassembled WGS sequence"/>
</dbReference>
<feature type="region of interest" description="Disordered" evidence="1">
    <location>
        <begin position="1"/>
        <end position="57"/>
    </location>
</feature>
<evidence type="ECO:0000313" key="3">
    <source>
        <dbReference type="Proteomes" id="UP001295740"/>
    </source>
</evidence>
<comment type="caution">
    <text evidence="2">The sequence shown here is derived from an EMBL/GenBank/DDBJ whole genome shotgun (WGS) entry which is preliminary data.</text>
</comment>
<evidence type="ECO:0000313" key="2">
    <source>
        <dbReference type="EMBL" id="CAJ2509304.1"/>
    </source>
</evidence>
<dbReference type="AlphaFoldDB" id="A0AAI8YLP2"/>